<dbReference type="Proteomes" id="UP001163828">
    <property type="component" value="Unassembled WGS sequence"/>
</dbReference>
<name>A0ABQ8Q2L1_9AGAR</name>
<reference evidence="2" key="1">
    <citation type="submission" date="2022-08" db="EMBL/GenBank/DDBJ databases">
        <authorList>
            <consortium name="DOE Joint Genome Institute"/>
            <person name="Min B."/>
            <person name="Riley R."/>
            <person name="Sierra-Patev S."/>
            <person name="Naranjo-Ortiz M."/>
            <person name="Looney B."/>
            <person name="Konkel Z."/>
            <person name="Slot J.C."/>
            <person name="Sakamoto Y."/>
            <person name="Steenwyk J.L."/>
            <person name="Rokas A."/>
            <person name="Carro J."/>
            <person name="Camarero S."/>
            <person name="Ferreira P."/>
            <person name="Molpeceres G."/>
            <person name="Ruiz-Duenas F.J."/>
            <person name="Serrano A."/>
            <person name="Henrissat B."/>
            <person name="Drula E."/>
            <person name="Hughes K.W."/>
            <person name="Mata J.L."/>
            <person name="Ishikawa N.K."/>
            <person name="Vargas-Isla R."/>
            <person name="Ushijima S."/>
            <person name="Smith C.A."/>
            <person name="Ahrendt S."/>
            <person name="Andreopoulos W."/>
            <person name="He G."/>
            <person name="Labutti K."/>
            <person name="Lipzen A."/>
            <person name="Ng V."/>
            <person name="Sandor L."/>
            <person name="Barry K."/>
            <person name="Martinez A.T."/>
            <person name="Xiao Y."/>
            <person name="Gibbons J.G."/>
            <person name="Terashima K."/>
            <person name="Hibbett D.S."/>
            <person name="Grigoriev I.V."/>
        </authorList>
    </citation>
    <scope>NUCLEOTIDE SEQUENCE</scope>
    <source>
        <strain evidence="2">TFB10827</strain>
    </source>
</reference>
<sequence length="428" mass="47733">MLNRGFIKLIFNRISMNTRVLSVCHFIPSLLLVMPTQTTFPVDEAQLMSVITEGIFYGEFKIFKINEPQRTDRNFLTALIYTGIYLVIFFACIHDLLISHGHDLSCVLKRRKDIHVKMIIGAICLLFFATLDLAAGIKLNLRVFLSLRGNTAEDFGDISYWVNVLKMVSFVGQLFTGDTILLYRCWVIYGRNCWVIAAPAIMLVAELICGCFEIYTESTFGPGRSLVVYKQFAPYIITVIVLTVCVNISVTSLIIWRIWSIISNAKKLFPSRTRSPLSDAIRILLDSGLIYTSSALVMLITYIVSNNASYLVSDCLVQIIGITFNLIIIRVGRGTATRSFGETSKMPSQLPERRLLNLRETLSQSRTFDAIIYEAFDQADVELEAQDDFGDKPSSWSAEAGGNRIIEAVEALVGGAQGVPGGVIEALN</sequence>
<keyword evidence="1" id="KW-1133">Transmembrane helix</keyword>
<gene>
    <name evidence="2" type="ORF">F5050DRAFT_1905069</name>
</gene>
<evidence type="ECO:0000256" key="1">
    <source>
        <dbReference type="SAM" id="Phobius"/>
    </source>
</evidence>
<feature type="transmembrane region" description="Helical" evidence="1">
    <location>
        <begin position="280"/>
        <end position="304"/>
    </location>
</feature>
<keyword evidence="3" id="KW-1185">Reference proteome</keyword>
<keyword evidence="1" id="KW-0812">Transmembrane</keyword>
<dbReference type="EMBL" id="MU790809">
    <property type="protein sequence ID" value="KAJ3992918.1"/>
    <property type="molecule type" value="Genomic_DNA"/>
</dbReference>
<feature type="transmembrane region" description="Helical" evidence="1">
    <location>
        <begin position="235"/>
        <end position="259"/>
    </location>
</feature>
<proteinExistence type="predicted"/>
<keyword evidence="1" id="KW-0472">Membrane</keyword>
<evidence type="ECO:0000313" key="3">
    <source>
        <dbReference type="Proteomes" id="UP001163828"/>
    </source>
</evidence>
<organism evidence="2 3">
    <name type="scientific">Lentinula boryana</name>
    <dbReference type="NCBI Taxonomy" id="40481"/>
    <lineage>
        <taxon>Eukaryota</taxon>
        <taxon>Fungi</taxon>
        <taxon>Dikarya</taxon>
        <taxon>Basidiomycota</taxon>
        <taxon>Agaricomycotina</taxon>
        <taxon>Agaricomycetes</taxon>
        <taxon>Agaricomycetidae</taxon>
        <taxon>Agaricales</taxon>
        <taxon>Marasmiineae</taxon>
        <taxon>Omphalotaceae</taxon>
        <taxon>Lentinula</taxon>
    </lineage>
</organism>
<feature type="transmembrane region" description="Helical" evidence="1">
    <location>
        <begin position="78"/>
        <end position="98"/>
    </location>
</feature>
<comment type="caution">
    <text evidence="2">The sequence shown here is derived from an EMBL/GenBank/DDBJ whole genome shotgun (WGS) entry which is preliminary data.</text>
</comment>
<feature type="transmembrane region" description="Helical" evidence="1">
    <location>
        <begin position="310"/>
        <end position="329"/>
    </location>
</feature>
<accession>A0ABQ8Q2L1</accession>
<feature type="transmembrane region" description="Helical" evidence="1">
    <location>
        <begin position="193"/>
        <end position="215"/>
    </location>
</feature>
<evidence type="ECO:0000313" key="2">
    <source>
        <dbReference type="EMBL" id="KAJ3992918.1"/>
    </source>
</evidence>
<feature type="transmembrane region" description="Helical" evidence="1">
    <location>
        <begin position="119"/>
        <end position="138"/>
    </location>
</feature>
<protein>
    <submittedName>
        <fullName evidence="2">Uncharacterized protein</fullName>
    </submittedName>
</protein>
<feature type="transmembrane region" description="Helical" evidence="1">
    <location>
        <begin position="158"/>
        <end position="181"/>
    </location>
</feature>